<protein>
    <submittedName>
        <fullName evidence="1">Uncharacterized protein</fullName>
    </submittedName>
</protein>
<gene>
    <name evidence="1" type="ORF">HNQ44_001793</name>
</gene>
<accession>A0A7W8CUS5</accession>
<evidence type="ECO:0000313" key="1">
    <source>
        <dbReference type="EMBL" id="MBB5180365.1"/>
    </source>
</evidence>
<dbReference type="Proteomes" id="UP000525923">
    <property type="component" value="Unassembled WGS sequence"/>
</dbReference>
<name>A0A7W8CUS5_9BACL</name>
<evidence type="ECO:0000313" key="2">
    <source>
        <dbReference type="Proteomes" id="UP000525923"/>
    </source>
</evidence>
<comment type="caution">
    <text evidence="1">The sequence shown here is derived from an EMBL/GenBank/DDBJ whole genome shotgun (WGS) entry which is preliminary data.</text>
</comment>
<keyword evidence="2" id="KW-1185">Reference proteome</keyword>
<proteinExistence type="predicted"/>
<organism evidence="1 2">
    <name type="scientific">Planococcus koreensis</name>
    <dbReference type="NCBI Taxonomy" id="112331"/>
    <lineage>
        <taxon>Bacteria</taxon>
        <taxon>Bacillati</taxon>
        <taxon>Bacillota</taxon>
        <taxon>Bacilli</taxon>
        <taxon>Bacillales</taxon>
        <taxon>Caryophanaceae</taxon>
        <taxon>Planococcus</taxon>
    </lineage>
</organism>
<dbReference type="EMBL" id="JACHHE010000004">
    <property type="protein sequence ID" value="MBB5180365.1"/>
    <property type="molecule type" value="Genomic_DNA"/>
</dbReference>
<sequence length="49" mass="5641">MGKRVLTNLFATKRIALQEQRFLQQGRLGARPAESVRLERNEKLNISTT</sequence>
<dbReference type="AlphaFoldDB" id="A0A7W8CUS5"/>
<reference evidence="1 2" key="1">
    <citation type="submission" date="2020-08" db="EMBL/GenBank/DDBJ databases">
        <title>Genomic Encyclopedia of Type Strains, Phase IV (KMG-IV): sequencing the most valuable type-strain genomes for metagenomic binning, comparative biology and taxonomic classification.</title>
        <authorList>
            <person name="Goeker M."/>
        </authorList>
    </citation>
    <scope>NUCLEOTIDE SEQUENCE [LARGE SCALE GENOMIC DNA]</scope>
    <source>
        <strain evidence="1 2">DSM 15895</strain>
    </source>
</reference>